<accession>A0A2H0BWU4</accession>
<comment type="caution">
    <text evidence="1">The sequence shown here is derived from an EMBL/GenBank/DDBJ whole genome shotgun (WGS) entry which is preliminary data.</text>
</comment>
<reference evidence="1 2" key="1">
    <citation type="submission" date="2017-09" db="EMBL/GenBank/DDBJ databases">
        <title>Depth-based differentiation of microbial function through sediment-hosted aquifers and enrichment of novel symbionts in the deep terrestrial subsurface.</title>
        <authorList>
            <person name="Probst A.J."/>
            <person name="Ladd B."/>
            <person name="Jarett J.K."/>
            <person name="Geller-Mcgrath D.E."/>
            <person name="Sieber C.M."/>
            <person name="Emerson J.B."/>
            <person name="Anantharaman K."/>
            <person name="Thomas B.C."/>
            <person name="Malmstrom R."/>
            <person name="Stieglmeier M."/>
            <person name="Klingl A."/>
            <person name="Woyke T."/>
            <person name="Ryan C.M."/>
            <person name="Banfield J.F."/>
        </authorList>
    </citation>
    <scope>NUCLEOTIDE SEQUENCE [LARGE SCALE GENOMIC DNA]</scope>
    <source>
        <strain evidence="1">CG22_combo_CG10-13_8_21_14_all_38_20</strain>
    </source>
</reference>
<evidence type="ECO:0000313" key="1">
    <source>
        <dbReference type="EMBL" id="PIP61458.1"/>
    </source>
</evidence>
<evidence type="ECO:0000313" key="2">
    <source>
        <dbReference type="Proteomes" id="UP000231246"/>
    </source>
</evidence>
<organism evidence="1 2">
    <name type="scientific">Candidatus Roizmanbacteria bacterium CG22_combo_CG10-13_8_21_14_all_38_20</name>
    <dbReference type="NCBI Taxonomy" id="1974862"/>
    <lineage>
        <taxon>Bacteria</taxon>
        <taxon>Candidatus Roizmaniibacteriota</taxon>
    </lineage>
</organism>
<dbReference type="Proteomes" id="UP000231246">
    <property type="component" value="Unassembled WGS sequence"/>
</dbReference>
<sequence length="183" mass="20783">MIPQGNLTKSIPSYPTSGWDVTANPSGKIQSLGKDYPYLFYEANIEKIKVPKEGWVVEVGELDRFFKDLLPKLGLNKQEQTDFMSYWVPKLLFHSLPTDSPYYYIGLLDREQLDKVEEIQFSQEPDNFIRLRFVFEALNVSQPAQAPILTGNLKRSGFTAVDWGGILLNGTCEEGIAKDIESK</sequence>
<name>A0A2H0BWU4_9BACT</name>
<dbReference type="AlphaFoldDB" id="A0A2H0BWU4"/>
<dbReference type="EMBL" id="PCTA01000026">
    <property type="protein sequence ID" value="PIP61458.1"/>
    <property type="molecule type" value="Genomic_DNA"/>
</dbReference>
<proteinExistence type="predicted"/>
<gene>
    <name evidence="1" type="ORF">COW99_04110</name>
</gene>
<protein>
    <submittedName>
        <fullName evidence="1">Uncharacterized protein</fullName>
    </submittedName>
</protein>